<dbReference type="Proteomes" id="UP001174314">
    <property type="component" value="Chromosome"/>
</dbReference>
<dbReference type="RefSeq" id="WP_221924196.1">
    <property type="nucleotide sequence ID" value="NZ_CP137757.1"/>
</dbReference>
<protein>
    <recommendedName>
        <fullName evidence="4">Secreted protein</fullName>
    </recommendedName>
</protein>
<proteinExistence type="predicted"/>
<feature type="compositionally biased region" description="Basic and acidic residues" evidence="1">
    <location>
        <begin position="173"/>
        <end position="182"/>
    </location>
</feature>
<sequence length="612" mass="66907">MNSAVFLILGALLLLAAAALLWAANRPADDREWRRALNRRAGAHERSTLSQVGRADLPYEGEETSGESRGPSDGVPFNDGDVGETLPPRRRNPRFNPQQPQTADEAFSHFGVNPHAEAEEERVDQQEWSDDRLPADDVSMTHADESVESQRVQHGAVSHAAGEDNASAVTRNNGDERSDTDSPSRSIPVSKTGATTESSADSPEDAAADAPADTPEDPAEEWFANPTRATRRARRSWAAEHGWQFDRTDPDLANEWADHVGASPSEAKDVVSGRMRARRAHVADINDNSYLGLRRSGSSDVLIDFRDRDHWALQNQPGEAPGQIKPPRPDQEYVGSCGGFEVFSSDPLSVRLMMDSRADRALAHLRGATAAVVIDPWWILVRCNRRPTIDDIPRIFAYIADLDDATRVLPNPTAEYLDMTDGDPGRAYSYDIFTLGDGPRMQAVPDAGLAGQSATDAGSAADQPGTASQSDGNDVGNNDEPAGQEEPSGTDTHIGWSDRPEFRHEYVDLPRRDRSRREGTTADDEMWDEVGKSTGDIPVVGSDPDHSGAHERSGRVIRVESDYDKSTIFGDPPSSGRHRKSSARRGASHRREDDDVPIVDGELEPENRLDPD</sequence>
<feature type="compositionally biased region" description="Basic and acidic residues" evidence="1">
    <location>
        <begin position="496"/>
        <end position="520"/>
    </location>
</feature>
<feature type="region of interest" description="Disordered" evidence="1">
    <location>
        <begin position="144"/>
        <end position="228"/>
    </location>
</feature>
<feature type="compositionally biased region" description="Basic and acidic residues" evidence="1">
    <location>
        <begin position="543"/>
        <end position="565"/>
    </location>
</feature>
<evidence type="ECO:0000313" key="2">
    <source>
        <dbReference type="EMBL" id="WPF25251.1"/>
    </source>
</evidence>
<feature type="compositionally biased region" description="Acidic residues" evidence="1">
    <location>
        <begin position="594"/>
        <end position="604"/>
    </location>
</feature>
<keyword evidence="3" id="KW-1185">Reference proteome</keyword>
<organism evidence="2 3">
    <name type="scientific">Corynebacterium pseudokroppenstedtii</name>
    <dbReference type="NCBI Taxonomy" id="2804917"/>
    <lineage>
        <taxon>Bacteria</taxon>
        <taxon>Bacillati</taxon>
        <taxon>Actinomycetota</taxon>
        <taxon>Actinomycetes</taxon>
        <taxon>Mycobacteriales</taxon>
        <taxon>Corynebacteriaceae</taxon>
        <taxon>Corynebacterium</taxon>
    </lineage>
</organism>
<feature type="compositionally biased region" description="Polar residues" evidence="1">
    <location>
        <begin position="465"/>
        <end position="476"/>
    </location>
</feature>
<feature type="region of interest" description="Disordered" evidence="1">
    <location>
        <begin position="42"/>
        <end position="102"/>
    </location>
</feature>
<gene>
    <name evidence="2" type="ORF">Q0N40_01475</name>
</gene>
<feature type="compositionally biased region" description="Basic residues" evidence="1">
    <location>
        <begin position="576"/>
        <end position="588"/>
    </location>
</feature>
<dbReference type="AlphaFoldDB" id="A0AAU0PXP1"/>
<evidence type="ECO:0008006" key="4">
    <source>
        <dbReference type="Google" id="ProtNLM"/>
    </source>
</evidence>
<accession>A0AAU0PXP1</accession>
<feature type="region of interest" description="Disordered" evidence="1">
    <location>
        <begin position="443"/>
        <end position="612"/>
    </location>
</feature>
<feature type="compositionally biased region" description="Polar residues" evidence="1">
    <location>
        <begin position="183"/>
        <end position="195"/>
    </location>
</feature>
<reference evidence="2 3" key="1">
    <citation type="submission" date="2023-10" db="EMBL/GenBank/DDBJ databases">
        <title>complete genome sequence of Corynebacterium pseudokroppenstedtii P15-C1.</title>
        <authorList>
            <person name="Bruggemann H."/>
            <person name="Poehlein A."/>
        </authorList>
    </citation>
    <scope>NUCLEOTIDE SEQUENCE [LARGE SCALE GENOMIC DNA]</scope>
    <source>
        <strain evidence="2 3">P15_C1</strain>
    </source>
</reference>
<evidence type="ECO:0000313" key="3">
    <source>
        <dbReference type="Proteomes" id="UP001174314"/>
    </source>
</evidence>
<evidence type="ECO:0000256" key="1">
    <source>
        <dbReference type="SAM" id="MobiDB-lite"/>
    </source>
</evidence>
<dbReference type="KEGG" id="cpsk:Q0N40_01475"/>
<dbReference type="EMBL" id="CP137757">
    <property type="protein sequence ID" value="WPF25251.1"/>
    <property type="molecule type" value="Genomic_DNA"/>
</dbReference>
<name>A0AAU0PXP1_9CORY</name>